<dbReference type="InterPro" id="IPR032710">
    <property type="entry name" value="NTF2-like_dom_sf"/>
</dbReference>
<evidence type="ECO:0000313" key="1">
    <source>
        <dbReference type="EMBL" id="PRX67670.1"/>
    </source>
</evidence>
<dbReference type="InterPro" id="IPR009959">
    <property type="entry name" value="Cyclase_SnoaL-like"/>
</dbReference>
<evidence type="ECO:0008006" key="3">
    <source>
        <dbReference type="Google" id="ProtNLM"/>
    </source>
</evidence>
<reference evidence="1 2" key="1">
    <citation type="submission" date="2018-03" db="EMBL/GenBank/DDBJ databases">
        <title>Genomic Encyclopedia of Type Strains, Phase III (KMG-III): the genomes of soil and plant-associated and newly described type strains.</title>
        <authorList>
            <person name="Whitman W."/>
        </authorList>
    </citation>
    <scope>NUCLEOTIDE SEQUENCE [LARGE SCALE GENOMIC DNA]</scope>
    <source>
        <strain evidence="1 2">CGMCC 4.7104</strain>
    </source>
</reference>
<organism evidence="1 2">
    <name type="scientific">Nonomuraea fuscirosea</name>
    <dbReference type="NCBI Taxonomy" id="1291556"/>
    <lineage>
        <taxon>Bacteria</taxon>
        <taxon>Bacillati</taxon>
        <taxon>Actinomycetota</taxon>
        <taxon>Actinomycetes</taxon>
        <taxon>Streptosporangiales</taxon>
        <taxon>Streptosporangiaceae</taxon>
        <taxon>Nonomuraea</taxon>
    </lineage>
</organism>
<dbReference type="RefSeq" id="WP_106237944.1">
    <property type="nucleotide sequence ID" value="NZ_PVNG01000004.1"/>
</dbReference>
<accession>A0A2T0N5N2</accession>
<sequence>MTQSDSNRATFQRFHEVVNGGDAELIAKAIDNLVRPDVLFHAPVPMGTTGPQAMKQVWEVLLRAFPDIRVTVEDVIAEGDKVVSRNTVTGTHLGEFRGMEPTGRSVTYGEIFIARFEDGRIAELWGVVDVFSQLKQLGAIPA</sequence>
<comment type="caution">
    <text evidence="1">The sequence shown here is derived from an EMBL/GenBank/DDBJ whole genome shotgun (WGS) entry which is preliminary data.</text>
</comment>
<proteinExistence type="predicted"/>
<gene>
    <name evidence="1" type="ORF">B0I32_104427</name>
</gene>
<dbReference type="Gene3D" id="3.10.450.50">
    <property type="match status" value="1"/>
</dbReference>
<name>A0A2T0N5N2_9ACTN</name>
<dbReference type="Proteomes" id="UP000238312">
    <property type="component" value="Unassembled WGS sequence"/>
</dbReference>
<dbReference type="Pfam" id="PF07366">
    <property type="entry name" value="SnoaL"/>
    <property type="match status" value="1"/>
</dbReference>
<dbReference type="GO" id="GO:0030638">
    <property type="term" value="P:polyketide metabolic process"/>
    <property type="evidence" value="ECO:0007669"/>
    <property type="project" value="InterPro"/>
</dbReference>
<dbReference type="PANTHER" id="PTHR38436">
    <property type="entry name" value="POLYKETIDE CYCLASE SNOAL-LIKE DOMAIN"/>
    <property type="match status" value="1"/>
</dbReference>
<dbReference type="PANTHER" id="PTHR38436:SF1">
    <property type="entry name" value="ESTER CYCLASE"/>
    <property type="match status" value="1"/>
</dbReference>
<dbReference type="AlphaFoldDB" id="A0A2T0N5N2"/>
<dbReference type="SUPFAM" id="SSF54427">
    <property type="entry name" value="NTF2-like"/>
    <property type="match status" value="1"/>
</dbReference>
<keyword evidence="2" id="KW-1185">Reference proteome</keyword>
<dbReference type="OrthoDB" id="129343at2"/>
<protein>
    <recommendedName>
        <fullName evidence="3">Ester cyclase</fullName>
    </recommendedName>
</protein>
<evidence type="ECO:0000313" key="2">
    <source>
        <dbReference type="Proteomes" id="UP000238312"/>
    </source>
</evidence>
<dbReference type="EMBL" id="PVNG01000004">
    <property type="protein sequence ID" value="PRX67670.1"/>
    <property type="molecule type" value="Genomic_DNA"/>
</dbReference>